<dbReference type="GO" id="GO:0008270">
    <property type="term" value="F:zinc ion binding"/>
    <property type="evidence" value="ECO:0007669"/>
    <property type="project" value="UniProtKB-UniRule"/>
</dbReference>
<dbReference type="PANTHER" id="PTHR18952:SF236">
    <property type="entry name" value="ALPHA CARBONIC ANHYDRASE 1, CHLOROPLASTIC"/>
    <property type="match status" value="1"/>
</dbReference>
<dbReference type="GO" id="GO:0006730">
    <property type="term" value="P:one-carbon metabolic process"/>
    <property type="evidence" value="ECO:0007669"/>
    <property type="project" value="TreeGrafter"/>
</dbReference>
<feature type="region of interest" description="Disordered" evidence="7">
    <location>
        <begin position="250"/>
        <end position="277"/>
    </location>
</feature>
<proteinExistence type="inferred from homology"/>
<dbReference type="InterPro" id="IPR001148">
    <property type="entry name" value="CA_dom"/>
</dbReference>
<keyword evidence="4 6" id="KW-0862">Zinc</keyword>
<comment type="function">
    <text evidence="6">Reversible hydration of carbon dioxide.</text>
</comment>
<dbReference type="SUPFAM" id="SSF51069">
    <property type="entry name" value="Carbonic anhydrase"/>
    <property type="match status" value="1"/>
</dbReference>
<evidence type="ECO:0000313" key="9">
    <source>
        <dbReference type="EMBL" id="ONK57443.1"/>
    </source>
</evidence>
<dbReference type="InterPro" id="IPR023561">
    <property type="entry name" value="Carbonic_anhydrase_a-class"/>
</dbReference>
<evidence type="ECO:0000256" key="1">
    <source>
        <dbReference type="ARBA" id="ARBA00001947"/>
    </source>
</evidence>
<feature type="compositionally biased region" description="Basic and acidic residues" evidence="7">
    <location>
        <begin position="266"/>
        <end position="277"/>
    </location>
</feature>
<dbReference type="GO" id="GO:0004089">
    <property type="term" value="F:carbonate dehydratase activity"/>
    <property type="evidence" value="ECO:0007669"/>
    <property type="project" value="UniProtKB-UniRule"/>
</dbReference>
<feature type="chain" id="PRO_5025085075" description="Carbonic anhydrase" evidence="6">
    <location>
        <begin position="27"/>
        <end position="277"/>
    </location>
</feature>
<evidence type="ECO:0000259" key="8">
    <source>
        <dbReference type="PROSITE" id="PS51144"/>
    </source>
</evidence>
<comment type="similarity">
    <text evidence="6">Belongs to the alpha-carbonic anhydrase family.</text>
</comment>
<sequence>MEISARIILALGLASLFVSSTTVAAAADAVFGYGNGPNGPQHWGSLNPQWRLCNGGGRQSPINIAKENITDRPKPETLARDYADAKATLVNNGYNIMVRYDEGVGTAFIEEKNYSLQQVHWHMPSEHTLNGERYDAELHMVHKKDNFYAVVAILYKIGHPDTFLNQLMDGLEKLAKEKCSDNQEASVPVGVIDNKSLRRSTKKYYRYEGSLTAPPCNEGVIWSILGKVREMSPAQAAALRAPLAEAYRNNSRPIQPSNGRSVWMVDEGKNKEDGPDA</sequence>
<keyword evidence="3 6" id="KW-0479">Metal-binding</keyword>
<dbReference type="EMBL" id="CM007389">
    <property type="protein sequence ID" value="ONK57443.1"/>
    <property type="molecule type" value="Genomic_DNA"/>
</dbReference>
<feature type="signal peptide" evidence="6">
    <location>
        <begin position="1"/>
        <end position="26"/>
    </location>
</feature>
<dbReference type="PANTHER" id="PTHR18952">
    <property type="entry name" value="CARBONIC ANHYDRASE"/>
    <property type="match status" value="1"/>
</dbReference>
<dbReference type="OMA" id="MYYQANT"/>
<evidence type="ECO:0000256" key="6">
    <source>
        <dbReference type="RuleBase" id="RU367011"/>
    </source>
</evidence>
<name>A0A5P1E632_ASPOF</name>
<evidence type="ECO:0000256" key="4">
    <source>
        <dbReference type="ARBA" id="ARBA00022833"/>
    </source>
</evidence>
<dbReference type="CDD" id="cd03124">
    <property type="entry name" value="alpha_CA_prokaryotic_like"/>
    <property type="match status" value="1"/>
</dbReference>
<dbReference type="AlphaFoldDB" id="A0A5P1E632"/>
<evidence type="ECO:0000256" key="3">
    <source>
        <dbReference type="ARBA" id="ARBA00022723"/>
    </source>
</evidence>
<keyword evidence="5 6" id="KW-0456">Lyase</keyword>
<gene>
    <name evidence="9" type="ORF">A4U43_C09F570</name>
</gene>
<accession>A0A5P1E632</accession>
<evidence type="ECO:0000256" key="5">
    <source>
        <dbReference type="ARBA" id="ARBA00023239"/>
    </source>
</evidence>
<dbReference type="InterPro" id="IPR018338">
    <property type="entry name" value="Carbonic_anhydrase_a-class_CS"/>
</dbReference>
<feature type="domain" description="Alpha-carbonic anhydrase" evidence="8">
    <location>
        <begin position="29"/>
        <end position="266"/>
    </location>
</feature>
<dbReference type="PROSITE" id="PS51144">
    <property type="entry name" value="ALPHA_CA_2"/>
    <property type="match status" value="1"/>
</dbReference>
<keyword evidence="6" id="KW-0732">Signal</keyword>
<comment type="catalytic activity">
    <reaction evidence="6">
        <text>hydrogencarbonate + H(+) = CO2 + H2O</text>
        <dbReference type="Rhea" id="RHEA:10748"/>
        <dbReference type="ChEBI" id="CHEBI:15377"/>
        <dbReference type="ChEBI" id="CHEBI:15378"/>
        <dbReference type="ChEBI" id="CHEBI:16526"/>
        <dbReference type="ChEBI" id="CHEBI:17544"/>
        <dbReference type="EC" id="4.2.1.1"/>
    </reaction>
</comment>
<feature type="compositionally biased region" description="Polar residues" evidence="7">
    <location>
        <begin position="250"/>
        <end position="260"/>
    </location>
</feature>
<dbReference type="PROSITE" id="PS00162">
    <property type="entry name" value="ALPHA_CA_1"/>
    <property type="match status" value="1"/>
</dbReference>
<dbReference type="OrthoDB" id="429145at2759"/>
<dbReference type="InterPro" id="IPR036398">
    <property type="entry name" value="CA_dom_sf"/>
</dbReference>
<evidence type="ECO:0000256" key="7">
    <source>
        <dbReference type="SAM" id="MobiDB-lite"/>
    </source>
</evidence>
<dbReference type="Gramene" id="ONK57443">
    <property type="protein sequence ID" value="ONK57443"/>
    <property type="gene ID" value="A4U43_C09F570"/>
</dbReference>
<dbReference type="InterPro" id="IPR041891">
    <property type="entry name" value="Alpha_CA_prokaryot-like"/>
</dbReference>
<protein>
    <recommendedName>
        <fullName evidence="2 6">Carbonic anhydrase</fullName>
        <ecNumber evidence="2 6">4.2.1.1</ecNumber>
    </recommendedName>
</protein>
<organism evidence="9 10">
    <name type="scientific">Asparagus officinalis</name>
    <name type="common">Garden asparagus</name>
    <dbReference type="NCBI Taxonomy" id="4686"/>
    <lineage>
        <taxon>Eukaryota</taxon>
        <taxon>Viridiplantae</taxon>
        <taxon>Streptophyta</taxon>
        <taxon>Embryophyta</taxon>
        <taxon>Tracheophyta</taxon>
        <taxon>Spermatophyta</taxon>
        <taxon>Magnoliopsida</taxon>
        <taxon>Liliopsida</taxon>
        <taxon>Asparagales</taxon>
        <taxon>Asparagaceae</taxon>
        <taxon>Asparagoideae</taxon>
        <taxon>Asparagus</taxon>
    </lineage>
</organism>
<evidence type="ECO:0000256" key="2">
    <source>
        <dbReference type="ARBA" id="ARBA00012925"/>
    </source>
</evidence>
<dbReference type="EC" id="4.2.1.1" evidence="2 6"/>
<dbReference type="Proteomes" id="UP000243459">
    <property type="component" value="Chromosome 9"/>
</dbReference>
<keyword evidence="10" id="KW-1185">Reference proteome</keyword>
<dbReference type="Pfam" id="PF00194">
    <property type="entry name" value="Carb_anhydrase"/>
    <property type="match status" value="1"/>
</dbReference>
<dbReference type="Gene3D" id="3.10.200.10">
    <property type="entry name" value="Alpha carbonic anhydrase"/>
    <property type="match status" value="1"/>
</dbReference>
<dbReference type="SMART" id="SM01057">
    <property type="entry name" value="Carb_anhydrase"/>
    <property type="match status" value="1"/>
</dbReference>
<comment type="cofactor">
    <cofactor evidence="1 6">
        <name>Zn(2+)</name>
        <dbReference type="ChEBI" id="CHEBI:29105"/>
    </cofactor>
</comment>
<evidence type="ECO:0000313" key="10">
    <source>
        <dbReference type="Proteomes" id="UP000243459"/>
    </source>
</evidence>
<reference evidence="10" key="1">
    <citation type="journal article" date="2017" name="Nat. Commun.">
        <title>The asparagus genome sheds light on the origin and evolution of a young Y chromosome.</title>
        <authorList>
            <person name="Harkess A."/>
            <person name="Zhou J."/>
            <person name="Xu C."/>
            <person name="Bowers J.E."/>
            <person name="Van der Hulst R."/>
            <person name="Ayyampalayam S."/>
            <person name="Mercati F."/>
            <person name="Riccardi P."/>
            <person name="McKain M.R."/>
            <person name="Kakrana A."/>
            <person name="Tang H."/>
            <person name="Ray J."/>
            <person name="Groenendijk J."/>
            <person name="Arikit S."/>
            <person name="Mathioni S.M."/>
            <person name="Nakano M."/>
            <person name="Shan H."/>
            <person name="Telgmann-Rauber A."/>
            <person name="Kanno A."/>
            <person name="Yue Z."/>
            <person name="Chen H."/>
            <person name="Li W."/>
            <person name="Chen Y."/>
            <person name="Xu X."/>
            <person name="Zhang Y."/>
            <person name="Luo S."/>
            <person name="Chen H."/>
            <person name="Gao J."/>
            <person name="Mao Z."/>
            <person name="Pires J.C."/>
            <person name="Luo M."/>
            <person name="Kudrna D."/>
            <person name="Wing R.A."/>
            <person name="Meyers B.C."/>
            <person name="Yi K."/>
            <person name="Kong H."/>
            <person name="Lavrijsen P."/>
            <person name="Sunseri F."/>
            <person name="Falavigna A."/>
            <person name="Ye Y."/>
            <person name="Leebens-Mack J.H."/>
            <person name="Chen G."/>
        </authorList>
    </citation>
    <scope>NUCLEOTIDE SEQUENCE [LARGE SCALE GENOMIC DNA]</scope>
    <source>
        <strain evidence="10">cv. DH0086</strain>
    </source>
</reference>